<keyword evidence="1" id="KW-1185">Reference proteome</keyword>
<evidence type="ECO:0000313" key="2">
    <source>
        <dbReference type="WBParaSite" id="ACRNAN_scaffold6631.g22242.t1"/>
    </source>
</evidence>
<dbReference type="WBParaSite" id="ACRNAN_scaffold6631.g22242.t1">
    <property type="protein sequence ID" value="ACRNAN_scaffold6631.g22242.t1"/>
    <property type="gene ID" value="ACRNAN_scaffold6631.g22242"/>
</dbReference>
<name>A0A914EBC9_9BILA</name>
<dbReference type="AlphaFoldDB" id="A0A914EBC9"/>
<organism evidence="1 2">
    <name type="scientific">Acrobeloides nanus</name>
    <dbReference type="NCBI Taxonomy" id="290746"/>
    <lineage>
        <taxon>Eukaryota</taxon>
        <taxon>Metazoa</taxon>
        <taxon>Ecdysozoa</taxon>
        <taxon>Nematoda</taxon>
        <taxon>Chromadorea</taxon>
        <taxon>Rhabditida</taxon>
        <taxon>Tylenchina</taxon>
        <taxon>Cephalobomorpha</taxon>
        <taxon>Cephaloboidea</taxon>
        <taxon>Cephalobidae</taxon>
        <taxon>Acrobeloides</taxon>
    </lineage>
</organism>
<reference evidence="2" key="1">
    <citation type="submission" date="2022-11" db="UniProtKB">
        <authorList>
            <consortium name="WormBaseParasite"/>
        </authorList>
    </citation>
    <scope>IDENTIFICATION</scope>
</reference>
<proteinExistence type="predicted"/>
<dbReference type="Proteomes" id="UP000887540">
    <property type="component" value="Unplaced"/>
</dbReference>
<accession>A0A914EBC9</accession>
<evidence type="ECO:0000313" key="1">
    <source>
        <dbReference type="Proteomes" id="UP000887540"/>
    </source>
</evidence>
<sequence>MVMKRDKIKRDELDAKEDIFERISKSLNDMSTPVSSRTLARLGQAWNSISLNGKKESMEIELIDKLLTNNASPMSE</sequence>
<protein>
    <submittedName>
        <fullName evidence="2">Uncharacterized protein</fullName>
    </submittedName>
</protein>